<feature type="transmembrane region" description="Helical" evidence="1">
    <location>
        <begin position="48"/>
        <end position="66"/>
    </location>
</feature>
<evidence type="ECO:0000313" key="2">
    <source>
        <dbReference type="EMBL" id="KAB8134699.1"/>
    </source>
</evidence>
<dbReference type="Proteomes" id="UP000480246">
    <property type="component" value="Unassembled WGS sequence"/>
</dbReference>
<accession>A0A7C8KY15</accession>
<evidence type="ECO:0000313" key="3">
    <source>
        <dbReference type="Proteomes" id="UP000480246"/>
    </source>
</evidence>
<organism evidence="2 3">
    <name type="scientific">Gracilibacillus oryzae</name>
    <dbReference type="NCBI Taxonomy" id="1672701"/>
    <lineage>
        <taxon>Bacteria</taxon>
        <taxon>Bacillati</taxon>
        <taxon>Bacillota</taxon>
        <taxon>Bacilli</taxon>
        <taxon>Bacillales</taxon>
        <taxon>Bacillaceae</taxon>
        <taxon>Gracilibacillus</taxon>
    </lineage>
</organism>
<keyword evidence="1" id="KW-1133">Transmembrane helix</keyword>
<keyword evidence="1" id="KW-0472">Membrane</keyword>
<proteinExistence type="predicted"/>
<keyword evidence="1" id="KW-0812">Transmembrane</keyword>
<protein>
    <submittedName>
        <fullName evidence="2">Uncharacterized protein</fullName>
    </submittedName>
</protein>
<comment type="caution">
    <text evidence="2">The sequence shown here is derived from an EMBL/GenBank/DDBJ whole genome shotgun (WGS) entry which is preliminary data.</text>
</comment>
<name>A0A7C8KY15_9BACI</name>
<dbReference type="AlphaFoldDB" id="A0A7C8KY15"/>
<evidence type="ECO:0000256" key="1">
    <source>
        <dbReference type="SAM" id="Phobius"/>
    </source>
</evidence>
<gene>
    <name evidence="2" type="ORF">F9U64_11195</name>
</gene>
<sequence>MEESWIYLEAIASKIMEFILIAFFWLFDKFSNFLIDSGLVESQTTANLVSIIVVGGFYVVLLGIFLGPVRNVGGGVGDGDGGGGGGE</sequence>
<dbReference type="RefSeq" id="WP_153403396.1">
    <property type="nucleotide sequence ID" value="NZ_ML762430.1"/>
</dbReference>
<feature type="transmembrane region" description="Helical" evidence="1">
    <location>
        <begin position="6"/>
        <end position="27"/>
    </location>
</feature>
<reference evidence="2 3" key="1">
    <citation type="submission" date="2019-10" db="EMBL/GenBank/DDBJ databases">
        <title>Gracilibacillus sp. nov. isolated from rice seeds.</title>
        <authorList>
            <person name="He S."/>
        </authorList>
    </citation>
    <scope>NUCLEOTIDE SEQUENCE [LARGE SCALE GENOMIC DNA]</scope>
    <source>
        <strain evidence="2 3">TD8</strain>
    </source>
</reference>
<keyword evidence="3" id="KW-1185">Reference proteome</keyword>
<dbReference type="EMBL" id="WEID01000054">
    <property type="protein sequence ID" value="KAB8134699.1"/>
    <property type="molecule type" value="Genomic_DNA"/>
</dbReference>